<feature type="compositionally biased region" description="Basic and acidic residues" evidence="1">
    <location>
        <begin position="223"/>
        <end position="243"/>
    </location>
</feature>
<feature type="region of interest" description="Disordered" evidence="1">
    <location>
        <begin position="57"/>
        <end position="194"/>
    </location>
</feature>
<feature type="region of interest" description="Disordered" evidence="1">
    <location>
        <begin position="222"/>
        <end position="291"/>
    </location>
</feature>
<reference evidence="2" key="1">
    <citation type="journal article" name="BMC Genomics">
        <title>Long-read sequencing and de novo genome assembly of marine medaka (Oryzias melastigma).</title>
        <authorList>
            <person name="Liang P."/>
            <person name="Saqib H.S.A."/>
            <person name="Ni X."/>
            <person name="Shen Y."/>
        </authorList>
    </citation>
    <scope>NUCLEOTIDE SEQUENCE</scope>
    <source>
        <strain evidence="2">Bigg-433</strain>
    </source>
</reference>
<evidence type="ECO:0000313" key="3">
    <source>
        <dbReference type="Proteomes" id="UP000646548"/>
    </source>
</evidence>
<evidence type="ECO:0000313" key="2">
    <source>
        <dbReference type="EMBL" id="KAF6728535.1"/>
    </source>
</evidence>
<feature type="compositionally biased region" description="Basic and acidic residues" evidence="1">
    <location>
        <begin position="58"/>
        <end position="87"/>
    </location>
</feature>
<organism evidence="2 3">
    <name type="scientific">Oryzias melastigma</name>
    <name type="common">Marine medaka</name>
    <dbReference type="NCBI Taxonomy" id="30732"/>
    <lineage>
        <taxon>Eukaryota</taxon>
        <taxon>Metazoa</taxon>
        <taxon>Chordata</taxon>
        <taxon>Craniata</taxon>
        <taxon>Vertebrata</taxon>
        <taxon>Euteleostomi</taxon>
        <taxon>Actinopterygii</taxon>
        <taxon>Neopterygii</taxon>
        <taxon>Teleostei</taxon>
        <taxon>Neoteleostei</taxon>
        <taxon>Acanthomorphata</taxon>
        <taxon>Ovalentaria</taxon>
        <taxon>Atherinomorphae</taxon>
        <taxon>Beloniformes</taxon>
        <taxon>Adrianichthyidae</taxon>
        <taxon>Oryziinae</taxon>
        <taxon>Oryzias</taxon>
    </lineage>
</organism>
<dbReference type="Proteomes" id="UP000646548">
    <property type="component" value="Unassembled WGS sequence"/>
</dbReference>
<gene>
    <name evidence="2" type="ORF">FQA47_007249</name>
</gene>
<feature type="compositionally biased region" description="Polar residues" evidence="1">
    <location>
        <begin position="105"/>
        <end position="124"/>
    </location>
</feature>
<accession>A0A834CKH6</accession>
<dbReference type="EMBL" id="WKFB01000279">
    <property type="protein sequence ID" value="KAF6728535.1"/>
    <property type="molecule type" value="Genomic_DNA"/>
</dbReference>
<evidence type="ECO:0000256" key="1">
    <source>
        <dbReference type="SAM" id="MobiDB-lite"/>
    </source>
</evidence>
<feature type="compositionally biased region" description="Polar residues" evidence="1">
    <location>
        <begin position="136"/>
        <end position="145"/>
    </location>
</feature>
<proteinExistence type="predicted"/>
<comment type="caution">
    <text evidence="2">The sequence shown here is derived from an EMBL/GenBank/DDBJ whole genome shotgun (WGS) entry which is preliminary data.</text>
</comment>
<name>A0A834CKH6_ORYME</name>
<dbReference type="AlphaFoldDB" id="A0A834CKH6"/>
<sequence length="291" mass="31563">MPDLDALVVAFQTQLSDVMEAVVKTAMFEVTRLVEDVFLVEVKRRRQELESLRMQLQRAEEQVGEDKGGPKNRAESSGLEERADSGETGRASGGLKLDIEDEPAATQNPEPNSQPAKQEDQMTTLGVKEEEVNAPCCSSHNWSSTFDERPGLESNNASEAAEVRSKKAEGDGEDFSKSTKRQSAAYQYPEDQPEACLVADQPHFPPLELDAGWIGLPGLLQSHRAEKESDPVKSESSAAHEEPALCDSVRADVQLSLGTDRVSSSGSPKARIQPGGALGVTVKTGSPDRFR</sequence>
<feature type="compositionally biased region" description="Basic and acidic residues" evidence="1">
    <location>
        <begin position="161"/>
        <end position="177"/>
    </location>
</feature>
<protein>
    <submittedName>
        <fullName evidence="2">Uncharacterized protein</fullName>
    </submittedName>
</protein>